<dbReference type="Proteomes" id="UP001557470">
    <property type="component" value="Unassembled WGS sequence"/>
</dbReference>
<dbReference type="PANTHER" id="PTHR23351">
    <property type="entry name" value="FOS TRANSCRIPTION FACTOR-RELATED"/>
    <property type="match status" value="1"/>
</dbReference>
<proteinExistence type="predicted"/>
<evidence type="ECO:0000313" key="3">
    <source>
        <dbReference type="EMBL" id="KAL0967451.1"/>
    </source>
</evidence>
<evidence type="ECO:0000313" key="4">
    <source>
        <dbReference type="Proteomes" id="UP001557470"/>
    </source>
</evidence>
<organism evidence="3 4">
    <name type="scientific">Umbra pygmaea</name>
    <name type="common">Eastern mudminnow</name>
    <dbReference type="NCBI Taxonomy" id="75934"/>
    <lineage>
        <taxon>Eukaryota</taxon>
        <taxon>Metazoa</taxon>
        <taxon>Chordata</taxon>
        <taxon>Craniata</taxon>
        <taxon>Vertebrata</taxon>
        <taxon>Euteleostomi</taxon>
        <taxon>Actinopterygii</taxon>
        <taxon>Neopterygii</taxon>
        <taxon>Teleostei</taxon>
        <taxon>Protacanthopterygii</taxon>
        <taxon>Esociformes</taxon>
        <taxon>Umbridae</taxon>
        <taxon>Umbra</taxon>
    </lineage>
</organism>
<dbReference type="Gene3D" id="1.20.5.170">
    <property type="match status" value="1"/>
</dbReference>
<dbReference type="Pfam" id="PF00170">
    <property type="entry name" value="bZIP_1"/>
    <property type="match status" value="1"/>
</dbReference>
<dbReference type="SUPFAM" id="SSF57959">
    <property type="entry name" value="Leucine zipper domain"/>
    <property type="match status" value="1"/>
</dbReference>
<dbReference type="InterPro" id="IPR000837">
    <property type="entry name" value="AP-1"/>
</dbReference>
<reference evidence="3 4" key="1">
    <citation type="submission" date="2024-06" db="EMBL/GenBank/DDBJ databases">
        <authorList>
            <person name="Pan Q."/>
            <person name="Wen M."/>
            <person name="Jouanno E."/>
            <person name="Zahm M."/>
            <person name="Klopp C."/>
            <person name="Cabau C."/>
            <person name="Louis A."/>
            <person name="Berthelot C."/>
            <person name="Parey E."/>
            <person name="Roest Crollius H."/>
            <person name="Montfort J."/>
            <person name="Robinson-Rechavi M."/>
            <person name="Bouchez O."/>
            <person name="Lampietro C."/>
            <person name="Lopez Roques C."/>
            <person name="Donnadieu C."/>
            <person name="Postlethwait J."/>
            <person name="Bobe J."/>
            <person name="Verreycken H."/>
            <person name="Guiguen Y."/>
        </authorList>
    </citation>
    <scope>NUCLEOTIDE SEQUENCE [LARGE SCALE GENOMIC DNA]</scope>
    <source>
        <strain evidence="3">Up_M1</strain>
        <tissue evidence="3">Testis</tissue>
    </source>
</reference>
<evidence type="ECO:0000259" key="2">
    <source>
        <dbReference type="PROSITE" id="PS50217"/>
    </source>
</evidence>
<dbReference type="InterPro" id="IPR046347">
    <property type="entry name" value="bZIP_sf"/>
</dbReference>
<name>A0ABD0WPI7_UMBPY</name>
<accession>A0ABD0WPI7</accession>
<comment type="caution">
    <text evidence="3">The sequence shown here is derived from an EMBL/GenBank/DDBJ whole genome shotgun (WGS) entry which is preliminary data.</text>
</comment>
<protein>
    <recommendedName>
        <fullName evidence="2">BZIP domain-containing protein</fullName>
    </recommendedName>
</protein>
<feature type="region of interest" description="Disordered" evidence="1">
    <location>
        <begin position="27"/>
        <end position="58"/>
    </location>
</feature>
<gene>
    <name evidence="3" type="ORF">UPYG_G00252400</name>
</gene>
<dbReference type="PROSITE" id="PS50217">
    <property type="entry name" value="BZIP"/>
    <property type="match status" value="1"/>
</dbReference>
<dbReference type="EMBL" id="JAGEUA010000008">
    <property type="protein sequence ID" value="KAL0967451.1"/>
    <property type="molecule type" value="Genomic_DNA"/>
</dbReference>
<feature type="domain" description="BZIP" evidence="2">
    <location>
        <begin position="34"/>
        <end position="97"/>
    </location>
</feature>
<dbReference type="SMART" id="SM00338">
    <property type="entry name" value="BRLZ"/>
    <property type="match status" value="1"/>
</dbReference>
<dbReference type="InterPro" id="IPR004827">
    <property type="entry name" value="bZIP"/>
</dbReference>
<dbReference type="AlphaFoldDB" id="A0ABD0WPI7"/>
<evidence type="ECO:0000256" key="1">
    <source>
        <dbReference type="SAM" id="MobiDB-lite"/>
    </source>
</evidence>
<sequence length="116" mass="13582">MSDLCKISVVHSKNQSMYLLQRCESYGDDGDEDSDRRFKRREKNRVAAQKSRKRQTKRADELHEAYECLEQKNRLLKKEVQFLTEEMCRLTETLKNHERHCPIMHCVASPGSGPGI</sequence>
<dbReference type="PANTHER" id="PTHR23351:SF13">
    <property type="entry name" value="BASIC LEUCINE ZIPPER TRANSCRIPTIONAL FACTOR ATF-LIKE 3"/>
    <property type="match status" value="1"/>
</dbReference>
<keyword evidence="4" id="KW-1185">Reference proteome</keyword>
<dbReference type="PROSITE" id="PS00036">
    <property type="entry name" value="BZIP_BASIC"/>
    <property type="match status" value="1"/>
</dbReference>